<dbReference type="SUPFAM" id="SSF55811">
    <property type="entry name" value="Nudix"/>
    <property type="match status" value="1"/>
</dbReference>
<dbReference type="InterPro" id="IPR015797">
    <property type="entry name" value="NUDIX_hydrolase-like_dom_sf"/>
</dbReference>
<dbReference type="PANTHER" id="PTHR21340">
    <property type="entry name" value="DIADENOSINE 5,5-P1,P4-TETRAPHOSPHATE PYROPHOSPHOHYDROLASE MUTT"/>
    <property type="match status" value="1"/>
</dbReference>
<reference evidence="4" key="1">
    <citation type="journal article" date="2019" name="Int. J. Syst. Evol. Microbiol.">
        <title>The Global Catalogue of Microorganisms (GCM) 10K type strain sequencing project: providing services to taxonomists for standard genome sequencing and annotation.</title>
        <authorList>
            <consortium name="The Broad Institute Genomics Platform"/>
            <consortium name="The Broad Institute Genome Sequencing Center for Infectious Disease"/>
            <person name="Wu L."/>
            <person name="Ma J."/>
        </authorList>
    </citation>
    <scope>NUCLEOTIDE SEQUENCE [LARGE SCALE GENOMIC DNA]</scope>
    <source>
        <strain evidence="4">CCUG 56698</strain>
    </source>
</reference>
<dbReference type="PROSITE" id="PS51462">
    <property type="entry name" value="NUDIX"/>
    <property type="match status" value="1"/>
</dbReference>
<dbReference type="InterPro" id="IPR051325">
    <property type="entry name" value="Nudix_hydrolase_domain"/>
</dbReference>
<dbReference type="CDD" id="cd03673">
    <property type="entry name" value="NUDIX_Ap6A_hydrolase"/>
    <property type="match status" value="1"/>
</dbReference>
<keyword evidence="1" id="KW-0378">Hydrolase</keyword>
<evidence type="ECO:0000313" key="3">
    <source>
        <dbReference type="EMBL" id="MFC7581340.1"/>
    </source>
</evidence>
<gene>
    <name evidence="3" type="ORF">ACFQWG_09045</name>
</gene>
<dbReference type="RefSeq" id="WP_380974584.1">
    <property type="nucleotide sequence ID" value="NZ_JBHTEF010000001.1"/>
</dbReference>
<evidence type="ECO:0000256" key="1">
    <source>
        <dbReference type="ARBA" id="ARBA00022801"/>
    </source>
</evidence>
<dbReference type="Pfam" id="PF00300">
    <property type="entry name" value="His_Phos_1"/>
    <property type="match status" value="1"/>
</dbReference>
<dbReference type="InterPro" id="IPR013078">
    <property type="entry name" value="His_Pase_superF_clade-1"/>
</dbReference>
<dbReference type="InterPro" id="IPR029033">
    <property type="entry name" value="His_PPase_superfam"/>
</dbReference>
<dbReference type="PROSITE" id="PS00893">
    <property type="entry name" value="NUDIX_BOX"/>
    <property type="match status" value="1"/>
</dbReference>
<dbReference type="Proteomes" id="UP001596527">
    <property type="component" value="Unassembled WGS sequence"/>
</dbReference>
<proteinExistence type="predicted"/>
<name>A0ABW2SN99_9ACTO</name>
<comment type="caution">
    <text evidence="3">The sequence shown here is derived from an EMBL/GenBank/DDBJ whole genome shotgun (WGS) entry which is preliminary data.</text>
</comment>
<dbReference type="PANTHER" id="PTHR21340:SF0">
    <property type="entry name" value="BIS(5'-NUCLEOSYL)-TETRAPHOSPHATASE [ASYMMETRICAL]"/>
    <property type="match status" value="1"/>
</dbReference>
<accession>A0ABW2SN99</accession>
<dbReference type="InterPro" id="IPR000086">
    <property type="entry name" value="NUDIX_hydrolase_dom"/>
</dbReference>
<dbReference type="Pfam" id="PF00293">
    <property type="entry name" value="NUDIX"/>
    <property type="match status" value="1"/>
</dbReference>
<evidence type="ECO:0000313" key="4">
    <source>
        <dbReference type="Proteomes" id="UP001596527"/>
    </source>
</evidence>
<protein>
    <submittedName>
        <fullName evidence="3">NUDIX domain-containing protein</fullName>
    </submittedName>
</protein>
<keyword evidence="4" id="KW-1185">Reference proteome</keyword>
<feature type="domain" description="Nudix hydrolase" evidence="2">
    <location>
        <begin position="21"/>
        <end position="161"/>
    </location>
</feature>
<dbReference type="Gene3D" id="3.40.50.1240">
    <property type="entry name" value="Phosphoglycerate mutase-like"/>
    <property type="match status" value="1"/>
</dbReference>
<dbReference type="Gene3D" id="3.90.79.10">
    <property type="entry name" value="Nucleoside Triphosphate Pyrophosphohydrolase"/>
    <property type="match status" value="1"/>
</dbReference>
<dbReference type="InterPro" id="IPR020084">
    <property type="entry name" value="NUDIX_hydrolase_CS"/>
</dbReference>
<dbReference type="SUPFAM" id="SSF53254">
    <property type="entry name" value="Phosphoglycerate mutase-like"/>
    <property type="match status" value="1"/>
</dbReference>
<evidence type="ECO:0000259" key="2">
    <source>
        <dbReference type="PROSITE" id="PS51462"/>
    </source>
</evidence>
<organism evidence="3 4">
    <name type="scientific">Schaalia naturae</name>
    <dbReference type="NCBI Taxonomy" id="635203"/>
    <lineage>
        <taxon>Bacteria</taxon>
        <taxon>Bacillati</taxon>
        <taxon>Actinomycetota</taxon>
        <taxon>Actinomycetes</taxon>
        <taxon>Actinomycetales</taxon>
        <taxon>Actinomycetaceae</taxon>
        <taxon>Schaalia</taxon>
    </lineage>
</organism>
<sequence>MSKSSPSPVPSRLVRAGGAVTWRLRTGVRALPGQSLDPADLEVLLVHRPRYGDWSWPKGKAELNEPLPVTAVREVEEETGQVVALGAPLTTQRYRLGSGQTKEVRYWVGTPLEEGAALRTRRPVEGASHREIDARRWASPSRARALLTRRGDRRLLTEVVARAESGTLITSVVALLRHAKAVSRSSWEGDEAERPLTRLGVQQAIDLIDMLSAFGVEQIVSSPWLRCASTVGPYATAAGLDVDARPELTEDAAASDPLPASRVMEELASDAPAPVVVCAHRPTLPVLMEPLAACAPTRVQADLPRESPWLSTAEMLVAHVARSSREAASAGDGAAVTAVERHATYTKLVLPD</sequence>
<dbReference type="EMBL" id="JBHTEF010000001">
    <property type="protein sequence ID" value="MFC7581340.1"/>
    <property type="molecule type" value="Genomic_DNA"/>
</dbReference>
<dbReference type="SMART" id="SM00855">
    <property type="entry name" value="PGAM"/>
    <property type="match status" value="1"/>
</dbReference>